<feature type="compositionally biased region" description="Polar residues" evidence="1">
    <location>
        <begin position="145"/>
        <end position="179"/>
    </location>
</feature>
<reference evidence="2 3" key="1">
    <citation type="submission" date="2019-01" db="EMBL/GenBank/DDBJ databases">
        <title>A draft genome assembly of the solar-powered sea slug Elysia chlorotica.</title>
        <authorList>
            <person name="Cai H."/>
            <person name="Li Q."/>
            <person name="Fang X."/>
            <person name="Li J."/>
            <person name="Curtis N.E."/>
            <person name="Altenburger A."/>
            <person name="Shibata T."/>
            <person name="Feng M."/>
            <person name="Maeda T."/>
            <person name="Schwartz J.A."/>
            <person name="Shigenobu S."/>
            <person name="Lundholm N."/>
            <person name="Nishiyama T."/>
            <person name="Yang H."/>
            <person name="Hasebe M."/>
            <person name="Li S."/>
            <person name="Pierce S.K."/>
            <person name="Wang J."/>
        </authorList>
    </citation>
    <scope>NUCLEOTIDE SEQUENCE [LARGE SCALE GENOMIC DNA]</scope>
    <source>
        <strain evidence="2">EC2010</strain>
        <tissue evidence="2">Whole organism of an adult</tissue>
    </source>
</reference>
<feature type="compositionally biased region" description="Polar residues" evidence="1">
    <location>
        <begin position="12"/>
        <end position="27"/>
    </location>
</feature>
<dbReference type="OrthoDB" id="6080679at2759"/>
<sequence>MPSWGAPAKGGNVSSPNLPQSPQNYSASDIKADHPNKVQRHSPYPNISQSRHGDISSGGQSLNSEQTQNAAMHNFSSDNPFASQTRFSAHNPFQNTQDSPRGSENPFQRDLPSPIHQRIPRPGFHPSPLMHTPGLRDHQPRFSPRTPSSNFHTPPSRFQSQSPQYQTPPNRFQSGSNRGFHSARRGFGNRNGSFSNPGGSDDIKKYVNPSMLDDPWKNLPATPLMQTY</sequence>
<feature type="region of interest" description="Disordered" evidence="1">
    <location>
        <begin position="1"/>
        <end position="228"/>
    </location>
</feature>
<dbReference type="InterPro" id="IPR028265">
    <property type="entry name" value="TTDN1/SICKLE"/>
</dbReference>
<dbReference type="AlphaFoldDB" id="A0A3S0ZK53"/>
<keyword evidence="3" id="KW-1185">Reference proteome</keyword>
<comment type="caution">
    <text evidence="2">The sequence shown here is derived from an EMBL/GenBank/DDBJ whole genome shotgun (WGS) entry which is preliminary data.</text>
</comment>
<accession>A0A3S0ZK53</accession>
<dbReference type="EMBL" id="RQTK01001747">
    <property type="protein sequence ID" value="RUS69281.1"/>
    <property type="molecule type" value="Genomic_DNA"/>
</dbReference>
<organism evidence="2 3">
    <name type="scientific">Elysia chlorotica</name>
    <name type="common">Eastern emerald elysia</name>
    <name type="synonym">Sea slug</name>
    <dbReference type="NCBI Taxonomy" id="188477"/>
    <lineage>
        <taxon>Eukaryota</taxon>
        <taxon>Metazoa</taxon>
        <taxon>Spiralia</taxon>
        <taxon>Lophotrochozoa</taxon>
        <taxon>Mollusca</taxon>
        <taxon>Gastropoda</taxon>
        <taxon>Heterobranchia</taxon>
        <taxon>Euthyneura</taxon>
        <taxon>Panpulmonata</taxon>
        <taxon>Sacoglossa</taxon>
        <taxon>Placobranchoidea</taxon>
        <taxon>Plakobranchidae</taxon>
        <taxon>Elysia</taxon>
    </lineage>
</organism>
<dbReference type="Proteomes" id="UP000271974">
    <property type="component" value="Unassembled WGS sequence"/>
</dbReference>
<gene>
    <name evidence="2" type="ORF">EGW08_022959</name>
</gene>
<evidence type="ECO:0000313" key="2">
    <source>
        <dbReference type="EMBL" id="RUS69281.1"/>
    </source>
</evidence>
<protein>
    <recommendedName>
        <fullName evidence="4">M-phase-specific PLK1-interacting protein</fullName>
    </recommendedName>
</protein>
<dbReference type="Pfam" id="PF15502">
    <property type="entry name" value="MPLKIP"/>
    <property type="match status" value="1"/>
</dbReference>
<evidence type="ECO:0008006" key="4">
    <source>
        <dbReference type="Google" id="ProtNLM"/>
    </source>
</evidence>
<feature type="compositionally biased region" description="Polar residues" evidence="1">
    <location>
        <begin position="57"/>
        <end position="106"/>
    </location>
</feature>
<proteinExistence type="predicted"/>
<evidence type="ECO:0000256" key="1">
    <source>
        <dbReference type="SAM" id="MobiDB-lite"/>
    </source>
</evidence>
<evidence type="ECO:0000313" key="3">
    <source>
        <dbReference type="Proteomes" id="UP000271974"/>
    </source>
</evidence>
<name>A0A3S0ZK53_ELYCH</name>